<dbReference type="Gene3D" id="3.30.465.10">
    <property type="match status" value="1"/>
</dbReference>
<name>A0A833HQL4_9FIRM</name>
<dbReference type="AlphaFoldDB" id="A0A833HQL4"/>
<dbReference type="GO" id="GO:0050660">
    <property type="term" value="F:flavin adenine dinucleotide binding"/>
    <property type="evidence" value="ECO:0007669"/>
    <property type="project" value="InterPro"/>
</dbReference>
<accession>A0A833HQL4</accession>
<evidence type="ECO:0000313" key="4">
    <source>
        <dbReference type="Proteomes" id="UP000465601"/>
    </source>
</evidence>
<dbReference type="SUPFAM" id="SSF56176">
    <property type="entry name" value="FAD-binding/transporter-associated domain-like"/>
    <property type="match status" value="1"/>
</dbReference>
<feature type="transmembrane region" description="Helical" evidence="1">
    <location>
        <begin position="94"/>
        <end position="116"/>
    </location>
</feature>
<feature type="domain" description="Transporter-associated" evidence="2">
    <location>
        <begin position="135"/>
        <end position="204"/>
    </location>
</feature>
<organism evidence="3 4">
    <name type="scientific">Alkaliphilus serpentinus</name>
    <dbReference type="NCBI Taxonomy" id="1482731"/>
    <lineage>
        <taxon>Bacteria</taxon>
        <taxon>Bacillati</taxon>
        <taxon>Bacillota</taxon>
        <taxon>Clostridia</taxon>
        <taxon>Peptostreptococcales</taxon>
        <taxon>Natronincolaceae</taxon>
        <taxon>Alkaliphilus</taxon>
    </lineage>
</organism>
<keyword evidence="4" id="KW-1185">Reference proteome</keyword>
<dbReference type="EMBL" id="WBZB01000012">
    <property type="protein sequence ID" value="KAB3531861.1"/>
    <property type="molecule type" value="Genomic_DNA"/>
</dbReference>
<keyword evidence="1" id="KW-0812">Transmembrane</keyword>
<feature type="transmembrane region" description="Helical" evidence="1">
    <location>
        <begin position="12"/>
        <end position="35"/>
    </location>
</feature>
<keyword evidence="1" id="KW-0472">Membrane</keyword>
<sequence length="222" mass="24200">MDYLKKKLVKIATSLELIIAFFIVVAIILGGISIVKYLSVLLSTDIYHIYDSFKKFLSIALLMVIGIELVLMLLSHSTGSILELVLFAIARKMLVYSETMLDLILGTIAILIVFLIRKYLMSSKYATFNVNEGKVVSAASPVHAVNFESGLSIPEDKGSTIGGLICHLSDETCKPVEEGAEYSVGGVTLKIVKMKDGLIEKVLLLDSDKVKEGSAEEVANHS</sequence>
<comment type="caution">
    <text evidence="3">The sequence shown here is derived from an EMBL/GenBank/DDBJ whole genome shotgun (WGS) entry which is preliminary data.</text>
</comment>
<gene>
    <name evidence="3" type="ORF">F8153_03850</name>
</gene>
<reference evidence="3 4" key="1">
    <citation type="submission" date="2019-10" db="EMBL/GenBank/DDBJ databases">
        <title>Alkaliphilus serpentinus sp. nov. and Alkaliphilus pronyensis sp. nov., two novel anaerobic alkaliphilic species isolated from the serpentinized-hosted hydrothermal field of the Prony Bay (New Caledonia).</title>
        <authorList>
            <person name="Postec A."/>
        </authorList>
    </citation>
    <scope>NUCLEOTIDE SEQUENCE [LARGE SCALE GENOMIC DNA]</scope>
    <source>
        <strain evidence="3 4">LacT</strain>
    </source>
</reference>
<keyword evidence="1" id="KW-1133">Transmembrane helix</keyword>
<dbReference type="InterPro" id="IPR016169">
    <property type="entry name" value="FAD-bd_PCMH_sub2"/>
</dbReference>
<feature type="transmembrane region" description="Helical" evidence="1">
    <location>
        <begin position="56"/>
        <end position="74"/>
    </location>
</feature>
<dbReference type="InterPro" id="IPR036318">
    <property type="entry name" value="FAD-bd_PCMH-like_sf"/>
</dbReference>
<protein>
    <recommendedName>
        <fullName evidence="2">Transporter-associated domain-containing protein</fullName>
    </recommendedName>
</protein>
<dbReference type="RefSeq" id="WP_151865041.1">
    <property type="nucleotide sequence ID" value="NZ_WBZB01000012.1"/>
</dbReference>
<dbReference type="Proteomes" id="UP000465601">
    <property type="component" value="Unassembled WGS sequence"/>
</dbReference>
<dbReference type="InterPro" id="IPR005170">
    <property type="entry name" value="Transptr-assoc_dom"/>
</dbReference>
<evidence type="ECO:0000259" key="2">
    <source>
        <dbReference type="Pfam" id="PF03471"/>
    </source>
</evidence>
<evidence type="ECO:0000313" key="3">
    <source>
        <dbReference type="EMBL" id="KAB3531861.1"/>
    </source>
</evidence>
<dbReference type="Pfam" id="PF03471">
    <property type="entry name" value="CorC_HlyC"/>
    <property type="match status" value="1"/>
</dbReference>
<dbReference type="OrthoDB" id="1696956at2"/>
<evidence type="ECO:0000256" key="1">
    <source>
        <dbReference type="SAM" id="Phobius"/>
    </source>
</evidence>
<proteinExistence type="predicted"/>